<feature type="domain" description="Peptidase S8/S53" evidence="8">
    <location>
        <begin position="458"/>
        <end position="581"/>
    </location>
</feature>
<dbReference type="PIRSF" id="PIRSF037894">
    <property type="entry name" value="Subtilisin_rel_CspABC"/>
    <property type="match status" value="1"/>
</dbReference>
<reference evidence="11" key="1">
    <citation type="submission" date="2015-05" db="EMBL/GenBank/DDBJ databases">
        <authorList>
            <consortium name="Pathogen Informatics"/>
        </authorList>
    </citation>
    <scope>NUCLEOTIDE SEQUENCE [LARGE SCALE GENOMIC DNA]</scope>
    <source>
        <strain evidence="11">M72</strain>
    </source>
</reference>
<dbReference type="GO" id="GO:0006508">
    <property type="term" value="P:proteolysis"/>
    <property type="evidence" value="ECO:0007669"/>
    <property type="project" value="UniProtKB-KW"/>
</dbReference>
<dbReference type="PROSITE" id="PS51892">
    <property type="entry name" value="SUBTILASE"/>
    <property type="match status" value="1"/>
</dbReference>
<dbReference type="InterPro" id="IPR050131">
    <property type="entry name" value="Peptidase_S8_subtilisin-like"/>
</dbReference>
<dbReference type="PROSITE" id="PS00138">
    <property type="entry name" value="SUBTILASE_SER"/>
    <property type="match status" value="1"/>
</dbReference>
<feature type="active site" description="Charge relay system" evidence="5 6">
    <location>
        <position position="212"/>
    </location>
</feature>
<dbReference type="AlphaFoldDB" id="A0A0M6WY26"/>
<dbReference type="CDD" id="cd07478">
    <property type="entry name" value="Peptidases_S8_CspA-like"/>
    <property type="match status" value="1"/>
</dbReference>
<comment type="similarity">
    <text evidence="1 6 7">Belongs to the peptidase S8 family.</text>
</comment>
<keyword evidence="2 6" id="KW-0645">Protease</keyword>
<organism evidence="10 11">
    <name type="scientific">Roseburia faecis</name>
    <dbReference type="NCBI Taxonomy" id="301302"/>
    <lineage>
        <taxon>Bacteria</taxon>
        <taxon>Bacillati</taxon>
        <taxon>Bacillota</taxon>
        <taxon>Clostridia</taxon>
        <taxon>Lachnospirales</taxon>
        <taxon>Lachnospiraceae</taxon>
        <taxon>Roseburia</taxon>
    </lineage>
</organism>
<dbReference type="InterPro" id="IPR023828">
    <property type="entry name" value="Peptidase_S8_Ser-AS"/>
</dbReference>
<keyword evidence="4 6" id="KW-0720">Serine protease</keyword>
<dbReference type="PANTHER" id="PTHR43806">
    <property type="entry name" value="PEPTIDASE S8"/>
    <property type="match status" value="1"/>
</dbReference>
<gene>
    <name evidence="10" type="ORF">M72_16061</name>
</gene>
<dbReference type="RefSeq" id="WP_261291845.1">
    <property type="nucleotide sequence ID" value="NZ_CP173697.1"/>
</dbReference>
<evidence type="ECO:0000256" key="2">
    <source>
        <dbReference type="ARBA" id="ARBA00022670"/>
    </source>
</evidence>
<evidence type="ECO:0000256" key="1">
    <source>
        <dbReference type="ARBA" id="ARBA00011073"/>
    </source>
</evidence>
<dbReference type="InterPro" id="IPR000209">
    <property type="entry name" value="Peptidase_S8/S53_dom"/>
</dbReference>
<dbReference type="GO" id="GO:0004252">
    <property type="term" value="F:serine-type endopeptidase activity"/>
    <property type="evidence" value="ECO:0007669"/>
    <property type="project" value="UniProtKB-UniRule"/>
</dbReference>
<dbReference type="Pfam" id="PF18425">
    <property type="entry name" value="CspB_prodomain"/>
    <property type="match status" value="1"/>
</dbReference>
<feature type="domain" description="Peptidase S8/S53" evidence="8">
    <location>
        <begin position="127"/>
        <end position="345"/>
    </location>
</feature>
<dbReference type="InterPro" id="IPR023827">
    <property type="entry name" value="Peptidase_S8_Asp-AS"/>
</dbReference>
<protein>
    <submittedName>
        <fullName evidence="10">Peptidase S8/S53 subtilisin kexin sedolisin</fullName>
    </submittedName>
</protein>
<dbReference type="Proteomes" id="UP000049979">
    <property type="component" value="Unassembled WGS sequence"/>
</dbReference>
<evidence type="ECO:0000313" key="10">
    <source>
        <dbReference type="EMBL" id="CRL42591.1"/>
    </source>
</evidence>
<evidence type="ECO:0000256" key="4">
    <source>
        <dbReference type="ARBA" id="ARBA00022825"/>
    </source>
</evidence>
<dbReference type="PANTHER" id="PTHR43806:SF11">
    <property type="entry name" value="CEREVISIN-RELATED"/>
    <property type="match status" value="1"/>
</dbReference>
<dbReference type="STRING" id="301302.ERS852420_01091"/>
<dbReference type="Pfam" id="PF00082">
    <property type="entry name" value="Peptidase_S8"/>
    <property type="match status" value="2"/>
</dbReference>
<dbReference type="InterPro" id="IPR022398">
    <property type="entry name" value="Peptidase_S8_His-AS"/>
</dbReference>
<dbReference type="Gene3D" id="3.40.50.200">
    <property type="entry name" value="Peptidase S8/S53 domain"/>
    <property type="match status" value="1"/>
</dbReference>
<evidence type="ECO:0000259" key="8">
    <source>
        <dbReference type="Pfam" id="PF00082"/>
    </source>
</evidence>
<dbReference type="InterPro" id="IPR034045">
    <property type="entry name" value="Pep_S8_CspA-like"/>
</dbReference>
<keyword evidence="11" id="KW-1185">Reference proteome</keyword>
<dbReference type="Gene3D" id="2.60.120.1290">
    <property type="match status" value="1"/>
</dbReference>
<feature type="domain" description="Csp protease B prodomain" evidence="9">
    <location>
        <begin position="11"/>
        <end position="99"/>
    </location>
</feature>
<dbReference type="Gene3D" id="3.30.70.2980">
    <property type="match status" value="1"/>
</dbReference>
<evidence type="ECO:0000313" key="11">
    <source>
        <dbReference type="Proteomes" id="UP000049979"/>
    </source>
</evidence>
<evidence type="ECO:0000256" key="3">
    <source>
        <dbReference type="ARBA" id="ARBA00022801"/>
    </source>
</evidence>
<dbReference type="EMBL" id="CVRR01000071">
    <property type="protein sequence ID" value="CRL42591.1"/>
    <property type="molecule type" value="Genomic_DNA"/>
</dbReference>
<dbReference type="SUPFAM" id="SSF52743">
    <property type="entry name" value="Subtilisin-like"/>
    <property type="match status" value="1"/>
</dbReference>
<keyword evidence="3 6" id="KW-0378">Hydrolase</keyword>
<dbReference type="InterPro" id="IPR036852">
    <property type="entry name" value="Peptidase_S8/S53_dom_sf"/>
</dbReference>
<evidence type="ECO:0000256" key="5">
    <source>
        <dbReference type="PIRSR" id="PIRSR615500-1"/>
    </source>
</evidence>
<feature type="active site" description="Charge relay system" evidence="5 6">
    <location>
        <position position="136"/>
    </location>
</feature>
<evidence type="ECO:0000259" key="9">
    <source>
        <dbReference type="Pfam" id="PF18425"/>
    </source>
</evidence>
<dbReference type="PRINTS" id="PR00723">
    <property type="entry name" value="SUBTILISIN"/>
</dbReference>
<feature type="active site" description="Charge relay system" evidence="5 6">
    <location>
        <position position="526"/>
    </location>
</feature>
<dbReference type="InterPro" id="IPR015500">
    <property type="entry name" value="Peptidase_S8_subtilisin-rel"/>
</dbReference>
<dbReference type="InterPro" id="IPR017310">
    <property type="entry name" value="Pept_S8A_subtilisin_clostridia"/>
</dbReference>
<dbReference type="InterPro" id="IPR041365">
    <property type="entry name" value="CspB_prodomain"/>
</dbReference>
<evidence type="ECO:0000256" key="7">
    <source>
        <dbReference type="RuleBase" id="RU003355"/>
    </source>
</evidence>
<sequence>MDNMNTMDFNQKIDVSLRASLEATPVERNASDDLSTGSSSDGFWNLIVLYTGSPQTLQNEFPSSSFTFLLGNYAIVKISEDDIPSLAAFPQVIYIERPRQLFFEIVSARQASCLSAIQENSSYGLTGKGILISVIDSGIDYAHPDFCNPDKTTRLVALWDQTILADPSAGRFAPAGYSQGTLFSPEQINAALQADTFEQRMELVPSTDVTGHGTHVAGIAAGNGRASGGLYRGVAPESSLLAVKLGSPDPKGFPNTIELMQAVDFSVRYAIEHTVPLVINLSFGNTYGSHSGTSLLETYLDYVSNLGRINIVVGSGNEGNNGGHASARLASLESARIEFAVGNYESSLSIQIWKNYWDDIRFQLTPPGLGTSFKIPNQPGSWRFSFGTTQILVYYGLPSPYSLYQEIAIDLLPRRDYISGGVWFFTAEARSVIEGIIDLWMPAAAIRGAATQFLTPTTETTLTIPSTAGNVITVGAYDSSTNTLAPFSGRGYTWNTGQVKPDLVAPGVDITSCAVGGGYESRSGTSMAAPFVSGSCALLMQWGILQNNDPFLYGEKMKAYLIRGARQLPFSVSYPNPQSGYGTLCVSNSLTFV</sequence>
<evidence type="ECO:0000256" key="6">
    <source>
        <dbReference type="PROSITE-ProRule" id="PRU01240"/>
    </source>
</evidence>
<dbReference type="PROSITE" id="PS00137">
    <property type="entry name" value="SUBTILASE_HIS"/>
    <property type="match status" value="1"/>
</dbReference>
<proteinExistence type="inferred from homology"/>
<accession>A0A0M6WY26</accession>
<name>A0A0M6WY26_9FIRM</name>
<dbReference type="PROSITE" id="PS00136">
    <property type="entry name" value="SUBTILASE_ASP"/>
    <property type="match status" value="1"/>
</dbReference>